<organism evidence="1 2">
    <name type="scientific">Candidatus Thermodesulfobacterium syntrophicum</name>
    <dbReference type="NCBI Taxonomy" id="3060442"/>
    <lineage>
        <taxon>Bacteria</taxon>
        <taxon>Pseudomonadati</taxon>
        <taxon>Thermodesulfobacteriota</taxon>
        <taxon>Thermodesulfobacteria</taxon>
        <taxon>Thermodesulfobacteriales</taxon>
        <taxon>Thermodesulfobacteriaceae</taxon>
        <taxon>Thermodesulfobacterium</taxon>
    </lineage>
</organism>
<dbReference type="Proteomes" id="UP001144110">
    <property type="component" value="Unassembled WGS sequence"/>
</dbReference>
<dbReference type="PANTHER" id="PTHR37029:SF1">
    <property type="entry name" value="SSR1768 PROTEIN"/>
    <property type="match status" value="1"/>
</dbReference>
<gene>
    <name evidence="1" type="ORF">OD816_001056</name>
</gene>
<comment type="caution">
    <text evidence="1">The sequence shown here is derived from an EMBL/GenBank/DDBJ whole genome shotgun (WGS) entry which is preliminary data.</text>
</comment>
<accession>A0AAE3P690</accession>
<protein>
    <submittedName>
        <fullName evidence="1">Antitoxin component YuzE of a toxin-antitoxin system</fullName>
    </submittedName>
</protein>
<dbReference type="AlphaFoldDB" id="A0AAE3P690"/>
<dbReference type="Pfam" id="PF10049">
    <property type="entry name" value="DUF2283"/>
    <property type="match status" value="1"/>
</dbReference>
<evidence type="ECO:0000313" key="2">
    <source>
        <dbReference type="Proteomes" id="UP001144110"/>
    </source>
</evidence>
<name>A0AAE3P690_9BACT</name>
<reference evidence="1" key="1">
    <citation type="submission" date="2022-11" db="EMBL/GenBank/DDBJ databases">
        <title>Candidatus Alkanophaga archaea from heated hydrothermal vent sediment oxidize petroleum alkanes.</title>
        <authorList>
            <person name="Zehnle H."/>
            <person name="Laso-Perez R."/>
            <person name="Lipp J."/>
            <person name="Teske A."/>
            <person name="Wegener G."/>
        </authorList>
    </citation>
    <scope>NUCLEOTIDE SEQUENCE</scope>
    <source>
        <strain evidence="1">MCA70</strain>
    </source>
</reference>
<dbReference type="EMBL" id="JAPHEG010000004">
    <property type="protein sequence ID" value="MDF2953811.1"/>
    <property type="molecule type" value="Genomic_DNA"/>
</dbReference>
<evidence type="ECO:0000313" key="1">
    <source>
        <dbReference type="EMBL" id="MDF2953811.1"/>
    </source>
</evidence>
<dbReference type="InterPro" id="IPR019270">
    <property type="entry name" value="DUF2283"/>
</dbReference>
<proteinExistence type="predicted"/>
<sequence length="71" mass="8142">MGKNVKVWFDEETDILYVSFKEGISVDSEEVAENVRVEYDEQSQIISVEIHNITKMLAKPLAKQLKEAVKT</sequence>
<dbReference type="PANTHER" id="PTHR37029">
    <property type="entry name" value="SSR1768 PROTEIN"/>
    <property type="match status" value="1"/>
</dbReference>